<dbReference type="InterPro" id="IPR036291">
    <property type="entry name" value="NAD(P)-bd_dom_sf"/>
</dbReference>
<gene>
    <name evidence="13" type="ORF">WQ57_00880</name>
</gene>
<dbReference type="Gene3D" id="3.90.25.10">
    <property type="entry name" value="UDP-galactose 4-epimerase, domain 1"/>
    <property type="match status" value="1"/>
</dbReference>
<comment type="pathway">
    <text evidence="3 11">Carbohydrate metabolism; galactose metabolism.</text>
</comment>
<evidence type="ECO:0000313" key="13">
    <source>
        <dbReference type="EMBL" id="KKK39872.1"/>
    </source>
</evidence>
<dbReference type="AlphaFoldDB" id="A0A0M2T3N8"/>
<dbReference type="Proteomes" id="UP000034166">
    <property type="component" value="Unassembled WGS sequence"/>
</dbReference>
<keyword evidence="7 11" id="KW-0520">NAD</keyword>
<dbReference type="RefSeq" id="WP_046521813.1">
    <property type="nucleotide sequence ID" value="NZ_LAYY01000001.1"/>
</dbReference>
<proteinExistence type="inferred from homology"/>
<dbReference type="EMBL" id="LAYY01000001">
    <property type="protein sequence ID" value="KKK39872.1"/>
    <property type="molecule type" value="Genomic_DNA"/>
</dbReference>
<dbReference type="GO" id="GO:0033499">
    <property type="term" value="P:galactose catabolic process via UDP-galactose, Leloir pathway"/>
    <property type="evidence" value="ECO:0007669"/>
    <property type="project" value="TreeGrafter"/>
</dbReference>
<evidence type="ECO:0000313" key="14">
    <source>
        <dbReference type="Proteomes" id="UP000034166"/>
    </source>
</evidence>
<comment type="subunit">
    <text evidence="11">Homodimer.</text>
</comment>
<dbReference type="GO" id="GO:0003978">
    <property type="term" value="F:UDP-glucose 4-epimerase activity"/>
    <property type="evidence" value="ECO:0007669"/>
    <property type="project" value="UniProtKB-UniRule"/>
</dbReference>
<evidence type="ECO:0000256" key="8">
    <source>
        <dbReference type="ARBA" id="ARBA00023144"/>
    </source>
</evidence>
<comment type="cofactor">
    <cofactor evidence="2 11">
        <name>NAD(+)</name>
        <dbReference type="ChEBI" id="CHEBI:57540"/>
    </cofactor>
</comment>
<evidence type="ECO:0000256" key="4">
    <source>
        <dbReference type="ARBA" id="ARBA00007637"/>
    </source>
</evidence>
<comment type="similarity">
    <text evidence="4 11">Belongs to the NAD(P)-dependent epimerase/dehydratase family.</text>
</comment>
<evidence type="ECO:0000256" key="3">
    <source>
        <dbReference type="ARBA" id="ARBA00004947"/>
    </source>
</evidence>
<dbReference type="PANTHER" id="PTHR43725:SF53">
    <property type="entry name" value="UDP-ARABINOSE 4-EPIMERASE 1"/>
    <property type="match status" value="1"/>
</dbReference>
<evidence type="ECO:0000256" key="9">
    <source>
        <dbReference type="ARBA" id="ARBA00023235"/>
    </source>
</evidence>
<evidence type="ECO:0000256" key="7">
    <source>
        <dbReference type="ARBA" id="ARBA00023027"/>
    </source>
</evidence>
<keyword evidence="10 11" id="KW-0119">Carbohydrate metabolism</keyword>
<evidence type="ECO:0000256" key="10">
    <source>
        <dbReference type="ARBA" id="ARBA00023277"/>
    </source>
</evidence>
<organism evidence="13 14">
    <name type="scientific">Mesobacillus campisalis</name>
    <dbReference type="NCBI Taxonomy" id="1408103"/>
    <lineage>
        <taxon>Bacteria</taxon>
        <taxon>Bacillati</taxon>
        <taxon>Bacillota</taxon>
        <taxon>Bacilli</taxon>
        <taxon>Bacillales</taxon>
        <taxon>Bacillaceae</taxon>
        <taxon>Mesobacillus</taxon>
    </lineage>
</organism>
<dbReference type="NCBIfam" id="TIGR01179">
    <property type="entry name" value="galE"/>
    <property type="match status" value="1"/>
</dbReference>
<dbReference type="InterPro" id="IPR005886">
    <property type="entry name" value="UDP_G4E"/>
</dbReference>
<evidence type="ECO:0000256" key="1">
    <source>
        <dbReference type="ARBA" id="ARBA00000083"/>
    </source>
</evidence>
<dbReference type="EC" id="5.1.3.2" evidence="5 11"/>
<evidence type="ECO:0000259" key="12">
    <source>
        <dbReference type="Pfam" id="PF01370"/>
    </source>
</evidence>
<evidence type="ECO:0000256" key="5">
    <source>
        <dbReference type="ARBA" id="ARBA00013189"/>
    </source>
</evidence>
<dbReference type="CDD" id="cd05247">
    <property type="entry name" value="UDP_G4E_1_SDR_e"/>
    <property type="match status" value="1"/>
</dbReference>
<protein>
    <recommendedName>
        <fullName evidence="6 11">UDP-glucose 4-epimerase</fullName>
        <ecNumber evidence="5 11">5.1.3.2</ecNumber>
    </recommendedName>
</protein>
<dbReference type="PANTHER" id="PTHR43725">
    <property type="entry name" value="UDP-GLUCOSE 4-EPIMERASE"/>
    <property type="match status" value="1"/>
</dbReference>
<keyword evidence="14" id="KW-1185">Reference proteome</keyword>
<dbReference type="PATRIC" id="fig|1408103.3.peg.193"/>
<feature type="domain" description="NAD-dependent epimerase/dehydratase" evidence="12">
    <location>
        <begin position="2"/>
        <end position="252"/>
    </location>
</feature>
<keyword evidence="9 11" id="KW-0413">Isomerase</keyword>
<dbReference type="InterPro" id="IPR001509">
    <property type="entry name" value="Epimerase_deHydtase"/>
</dbReference>
<dbReference type="OrthoDB" id="9801785at2"/>
<evidence type="ECO:0000256" key="2">
    <source>
        <dbReference type="ARBA" id="ARBA00001911"/>
    </source>
</evidence>
<dbReference type="UniPathway" id="UPA00214"/>
<keyword evidence="8" id="KW-0299">Galactose metabolism</keyword>
<dbReference type="Pfam" id="PF01370">
    <property type="entry name" value="Epimerase"/>
    <property type="match status" value="1"/>
</dbReference>
<sequence length="328" mass="36913">MILITGGAGYIGSHVARDLLDRGYEVAILDNLSTGHLDAVDKRATFIFGDMGDLHLLDQVFKRLPIHAVMHFSANCLVGESVKLPLKYYENNVGKSINLLNKMIEYNIQHLIFSSTCATYGIPTESLLTEDLPTDPINPYGHSKRMIEMILKDLFQVYGLNFVILRYFNVGGAHVSGEIGEDHNPETHLIPNVLKHLQGKTKYIEIYGDNYPTPDGTCIRDYIHVSDLSNAHIFALEYLGRNQHCTEIFNLGSEAGYSVLEVVKASEEIANKQALIRYQERRPGDPPILVASSDKAKKLLGWTPKLKLEQIIQSAWNWHQKHPDGFNK</sequence>
<reference evidence="13 14" key="1">
    <citation type="submission" date="2015-04" db="EMBL/GenBank/DDBJ databases">
        <title>Taxonomic description and genome sequence of Bacillus campisalis sp. nov., a novel member of the genus Bacillus isolated from solar saltern.</title>
        <authorList>
            <person name="Mathan Kumar R."/>
            <person name="Kaur G."/>
            <person name="Kumar A."/>
            <person name="Singh N.K."/>
            <person name="Kaur N."/>
            <person name="Kumar N."/>
            <person name="Mayilraj S."/>
        </authorList>
    </citation>
    <scope>NUCLEOTIDE SEQUENCE [LARGE SCALE GENOMIC DNA]</scope>
    <source>
        <strain evidence="13 14">SA2-6</strain>
    </source>
</reference>
<name>A0A0M2T3N8_9BACI</name>
<accession>A0A0M2T3N8</accession>
<dbReference type="Gene3D" id="3.40.50.720">
    <property type="entry name" value="NAD(P)-binding Rossmann-like Domain"/>
    <property type="match status" value="1"/>
</dbReference>
<evidence type="ECO:0000256" key="11">
    <source>
        <dbReference type="RuleBase" id="RU366046"/>
    </source>
</evidence>
<comment type="catalytic activity">
    <reaction evidence="1 11">
        <text>UDP-alpha-D-glucose = UDP-alpha-D-galactose</text>
        <dbReference type="Rhea" id="RHEA:22168"/>
        <dbReference type="ChEBI" id="CHEBI:58885"/>
        <dbReference type="ChEBI" id="CHEBI:66914"/>
        <dbReference type="EC" id="5.1.3.2"/>
    </reaction>
</comment>
<comment type="caution">
    <text evidence="13">The sequence shown here is derived from an EMBL/GenBank/DDBJ whole genome shotgun (WGS) entry which is preliminary data.</text>
</comment>
<evidence type="ECO:0000256" key="6">
    <source>
        <dbReference type="ARBA" id="ARBA00018569"/>
    </source>
</evidence>
<dbReference type="SUPFAM" id="SSF51735">
    <property type="entry name" value="NAD(P)-binding Rossmann-fold domains"/>
    <property type="match status" value="1"/>
</dbReference>